<dbReference type="Pfam" id="PF00581">
    <property type="entry name" value="Rhodanese"/>
    <property type="match status" value="1"/>
</dbReference>
<dbReference type="EMBL" id="CAJNDS010000213">
    <property type="protein sequence ID" value="CAE7029235.1"/>
    <property type="molecule type" value="Genomic_DNA"/>
</dbReference>
<dbReference type="AlphaFoldDB" id="A0A812IDA1"/>
<feature type="compositionally biased region" description="Basic and acidic residues" evidence="1">
    <location>
        <begin position="323"/>
        <end position="339"/>
    </location>
</feature>
<dbReference type="Gene3D" id="3.40.250.10">
    <property type="entry name" value="Rhodanese-like domain"/>
    <property type="match status" value="1"/>
</dbReference>
<dbReference type="OrthoDB" id="439726at2759"/>
<dbReference type="PROSITE" id="PS50206">
    <property type="entry name" value="RHODANESE_3"/>
    <property type="match status" value="1"/>
</dbReference>
<evidence type="ECO:0000313" key="3">
    <source>
        <dbReference type="EMBL" id="CAE7029235.1"/>
    </source>
</evidence>
<dbReference type="Pfam" id="PF17773">
    <property type="entry name" value="UPF0176_N"/>
    <property type="match status" value="1"/>
</dbReference>
<sequence>MTKTRSYGIVHFYDLVDIKDVSAVVEFLRADLPACKLQARVKVAKEGVNGWITGVLSDVEAYCAHLRIDLGTVFARTDFKISPCSEQQLSRGVKVWESGSVCKLLDEAEAYQELSSQDRAPHLSPQEWHERLEQGGDDLVLFDVRNFYETRIGHFDVPAAGEQGCRIPRIDPRTLSYEQVPDFLAEAENLAQFRGKTVMMYCTGGVRCERASTLLRSTLGGDSKVFQLEGGIHRYLESYPSGGFFQGSMYVFDRRRFVRGPDLLAPEAAVAVEACTTVVGECCIFAVVGETMPFEEFGRVSIPGCSGSKLSVMKRSNLEEPELDKGQSPEPYQIREEQY</sequence>
<evidence type="ECO:0000259" key="2">
    <source>
        <dbReference type="PROSITE" id="PS50206"/>
    </source>
</evidence>
<feature type="domain" description="Rhodanese" evidence="2">
    <location>
        <begin position="135"/>
        <end position="244"/>
    </location>
</feature>
<feature type="region of interest" description="Disordered" evidence="1">
    <location>
        <begin position="316"/>
        <end position="339"/>
    </location>
</feature>
<protein>
    <submittedName>
        <fullName evidence="3">STR6 protein</fullName>
    </submittedName>
</protein>
<dbReference type="InterPro" id="IPR020936">
    <property type="entry name" value="TrhO"/>
</dbReference>
<evidence type="ECO:0000313" key="4">
    <source>
        <dbReference type="Proteomes" id="UP000604046"/>
    </source>
</evidence>
<dbReference type="PANTHER" id="PTHR43268">
    <property type="entry name" value="THIOSULFATE SULFURTRANSFERASE/RHODANESE-LIKE DOMAIN-CONTAINING PROTEIN 2"/>
    <property type="match status" value="1"/>
</dbReference>
<dbReference type="InterPro" id="IPR036873">
    <property type="entry name" value="Rhodanese-like_dom_sf"/>
</dbReference>
<dbReference type="PANTHER" id="PTHR43268:SF6">
    <property type="entry name" value="THIOSULFATE SULFURTRANSFERASE_RHODANESE-LIKE DOMAIN-CONTAINING PROTEIN 2"/>
    <property type="match status" value="1"/>
</dbReference>
<proteinExistence type="predicted"/>
<comment type="caution">
    <text evidence="3">The sequence shown here is derived from an EMBL/GenBank/DDBJ whole genome shotgun (WGS) entry which is preliminary data.</text>
</comment>
<dbReference type="SMART" id="SM00450">
    <property type="entry name" value="RHOD"/>
    <property type="match status" value="1"/>
</dbReference>
<dbReference type="InterPro" id="IPR040503">
    <property type="entry name" value="TRHO_N"/>
</dbReference>
<gene>
    <name evidence="3" type="primary">STR6</name>
    <name evidence="3" type="ORF">SNAT2548_LOCUS3500</name>
</gene>
<organism evidence="3 4">
    <name type="scientific">Symbiodinium natans</name>
    <dbReference type="NCBI Taxonomy" id="878477"/>
    <lineage>
        <taxon>Eukaryota</taxon>
        <taxon>Sar</taxon>
        <taxon>Alveolata</taxon>
        <taxon>Dinophyceae</taxon>
        <taxon>Suessiales</taxon>
        <taxon>Symbiodiniaceae</taxon>
        <taxon>Symbiodinium</taxon>
    </lineage>
</organism>
<keyword evidence="4" id="KW-1185">Reference proteome</keyword>
<dbReference type="Proteomes" id="UP000604046">
    <property type="component" value="Unassembled WGS sequence"/>
</dbReference>
<accession>A0A812IDA1</accession>
<dbReference type="InterPro" id="IPR001763">
    <property type="entry name" value="Rhodanese-like_dom"/>
</dbReference>
<name>A0A812IDA1_9DINO</name>
<evidence type="ECO:0000256" key="1">
    <source>
        <dbReference type="SAM" id="MobiDB-lite"/>
    </source>
</evidence>
<reference evidence="3" key="1">
    <citation type="submission" date="2021-02" db="EMBL/GenBank/DDBJ databases">
        <authorList>
            <person name="Dougan E. K."/>
            <person name="Rhodes N."/>
            <person name="Thang M."/>
            <person name="Chan C."/>
        </authorList>
    </citation>
    <scope>NUCLEOTIDE SEQUENCE</scope>
</reference>
<dbReference type="SUPFAM" id="SSF52821">
    <property type="entry name" value="Rhodanese/Cell cycle control phosphatase"/>
    <property type="match status" value="1"/>
</dbReference>
<dbReference type="Gene3D" id="3.30.70.100">
    <property type="match status" value="1"/>
</dbReference>